<dbReference type="Proteomes" id="UP000277930">
    <property type="component" value="Chromosome 1"/>
</dbReference>
<evidence type="ECO:0000313" key="1">
    <source>
        <dbReference type="EMBL" id="VED38011.1"/>
    </source>
</evidence>
<organism evidence="1 2">
    <name type="scientific">Escherichia coli</name>
    <dbReference type="NCBI Taxonomy" id="562"/>
    <lineage>
        <taxon>Bacteria</taxon>
        <taxon>Pseudomonadati</taxon>
        <taxon>Pseudomonadota</taxon>
        <taxon>Gammaproteobacteria</taxon>
        <taxon>Enterobacterales</taxon>
        <taxon>Enterobacteriaceae</taxon>
        <taxon>Escherichia</taxon>
    </lineage>
</organism>
<reference evidence="1 2" key="1">
    <citation type="submission" date="2018-12" db="EMBL/GenBank/DDBJ databases">
        <authorList>
            <consortium name="Pathogen Informatics"/>
        </authorList>
    </citation>
    <scope>NUCLEOTIDE SEQUENCE [LARGE SCALE GENOMIC DNA]</scope>
    <source>
        <strain evidence="1 2">NCTC9702</strain>
    </source>
</reference>
<dbReference type="AlphaFoldDB" id="A0A377L9W8"/>
<accession>A0A377L9W8</accession>
<gene>
    <name evidence="1" type="ORF">NCTC9702_05362</name>
</gene>
<sequence>MSLMPETRDVSLFRHGITSMSEGRVLLRYLKQQDDSVFL</sequence>
<proteinExistence type="predicted"/>
<protein>
    <submittedName>
        <fullName evidence="1">Uncharacterized protein</fullName>
    </submittedName>
</protein>
<evidence type="ECO:0000313" key="2">
    <source>
        <dbReference type="Proteomes" id="UP000277930"/>
    </source>
</evidence>
<name>A0A377L9W8_ECOLX</name>
<dbReference type="EMBL" id="LR134246">
    <property type="protein sequence ID" value="VED38011.1"/>
    <property type="molecule type" value="Genomic_DNA"/>
</dbReference>